<evidence type="ECO:0000313" key="1">
    <source>
        <dbReference type="EMBL" id="MBO8449259.1"/>
    </source>
</evidence>
<accession>A0A9D9EQ77</accession>
<dbReference type="Proteomes" id="UP000810252">
    <property type="component" value="Unassembled WGS sequence"/>
</dbReference>
<dbReference type="AlphaFoldDB" id="A0A9D9EQ77"/>
<proteinExistence type="predicted"/>
<protein>
    <submittedName>
        <fullName evidence="1">Fimbrillin family protein</fullName>
    </submittedName>
</protein>
<dbReference type="Pfam" id="PF13149">
    <property type="entry name" value="Mfa_like_1"/>
    <property type="match status" value="1"/>
</dbReference>
<dbReference type="CDD" id="cd13120">
    <property type="entry name" value="BF2867_like_N"/>
    <property type="match status" value="1"/>
</dbReference>
<dbReference type="InterPro" id="IPR042278">
    <property type="entry name" value="Mfa-like_1_N"/>
</dbReference>
<dbReference type="PROSITE" id="PS51257">
    <property type="entry name" value="PROKAR_LIPOPROTEIN"/>
    <property type="match status" value="1"/>
</dbReference>
<sequence>MKVFFRKYLVAAGLVPWMLQGCSDMPGAGTGGGALEIVADIAGAVTVDTRTVEDEFGSYDSDYDFSEGDMIGFYSLRDETGADGGYSNLPLVYSSAENCFRNEALNVEYPNNFRYTFAYYPYSADNGETVDIYREDGSVEDVLVAGTGQITQGRIYLSFVHAFSMLIIVPGTGFETAAEEDTDASLQVRVVLKHGLSARVAKDMDAGSIDLVLEQDDAAETAFLATRRTDVSYTENGDPVTVCYSVILPEGAEVDYIEMTDNHGELQRIYSELDPLERGWRYPVNVSMSGTVPTVRPYEILLWTDGGTVELGGTYGIGTGPDFGTWAAMYNRYTAGDKGDDVIAALSNYGEMTEGKWRFQLIADIDCSGLFGASELDVVVSGLYDEFDGRNHTLSGLGCTFAGVLGEGGKITDLNIDSPDITTDSTTPAGVVVLSMTGGEISMCDITSIRLETAGPAGAIAGSAEAGTISGNKVNGLLLGTSSSPDGLTGERTADVTCENNISSALIF</sequence>
<evidence type="ECO:0000313" key="2">
    <source>
        <dbReference type="Proteomes" id="UP000810252"/>
    </source>
</evidence>
<name>A0A9D9EQ77_9BACT</name>
<reference evidence="1" key="1">
    <citation type="submission" date="2020-10" db="EMBL/GenBank/DDBJ databases">
        <authorList>
            <person name="Gilroy R."/>
        </authorList>
    </citation>
    <scope>NUCLEOTIDE SEQUENCE</scope>
    <source>
        <strain evidence="1">20514</strain>
    </source>
</reference>
<comment type="caution">
    <text evidence="1">The sequence shown here is derived from an EMBL/GenBank/DDBJ whole genome shotgun (WGS) entry which is preliminary data.</text>
</comment>
<dbReference type="InterPro" id="IPR025049">
    <property type="entry name" value="Mfa-like_1"/>
</dbReference>
<organism evidence="1 2">
    <name type="scientific">Candidatus Cryptobacteroides merdigallinarum</name>
    <dbReference type="NCBI Taxonomy" id="2840770"/>
    <lineage>
        <taxon>Bacteria</taxon>
        <taxon>Pseudomonadati</taxon>
        <taxon>Bacteroidota</taxon>
        <taxon>Bacteroidia</taxon>
        <taxon>Bacteroidales</taxon>
        <taxon>Candidatus Cryptobacteroides</taxon>
    </lineage>
</organism>
<dbReference type="EMBL" id="JADIMQ010000117">
    <property type="protein sequence ID" value="MBO8449259.1"/>
    <property type="molecule type" value="Genomic_DNA"/>
</dbReference>
<reference evidence="1" key="2">
    <citation type="journal article" date="2021" name="PeerJ">
        <title>Extensive microbial diversity within the chicken gut microbiome revealed by metagenomics and culture.</title>
        <authorList>
            <person name="Gilroy R."/>
            <person name="Ravi A."/>
            <person name="Getino M."/>
            <person name="Pursley I."/>
            <person name="Horton D.L."/>
            <person name="Alikhan N.F."/>
            <person name="Baker D."/>
            <person name="Gharbi K."/>
            <person name="Hall N."/>
            <person name="Watson M."/>
            <person name="Adriaenssens E.M."/>
            <person name="Foster-Nyarko E."/>
            <person name="Jarju S."/>
            <person name="Secka A."/>
            <person name="Antonio M."/>
            <person name="Oren A."/>
            <person name="Chaudhuri R.R."/>
            <person name="La Ragione R."/>
            <person name="Hildebrand F."/>
            <person name="Pallen M.J."/>
        </authorList>
    </citation>
    <scope>NUCLEOTIDE SEQUENCE</scope>
    <source>
        <strain evidence="1">20514</strain>
    </source>
</reference>
<dbReference type="Gene3D" id="2.60.40.2620">
    <property type="entry name" value="Fimbrillin-like"/>
    <property type="match status" value="1"/>
</dbReference>
<gene>
    <name evidence="1" type="ORF">IAC29_08320</name>
</gene>